<dbReference type="InterPro" id="IPR005828">
    <property type="entry name" value="MFS_sugar_transport-like"/>
</dbReference>
<dbReference type="NCBIfam" id="TIGR00879">
    <property type="entry name" value="SP"/>
    <property type="match status" value="1"/>
</dbReference>
<dbReference type="PROSITE" id="PS00216">
    <property type="entry name" value="SUGAR_TRANSPORT_1"/>
    <property type="match status" value="1"/>
</dbReference>
<dbReference type="GO" id="GO:0005886">
    <property type="term" value="C:plasma membrane"/>
    <property type="evidence" value="ECO:0007669"/>
    <property type="project" value="UniProtKB-SubCell"/>
</dbReference>
<keyword evidence="7" id="KW-0813">Transport</keyword>
<gene>
    <name evidence="11" type="ORF">MCOR_50303</name>
</gene>
<feature type="transmembrane region" description="Helical" evidence="9">
    <location>
        <begin position="326"/>
        <end position="347"/>
    </location>
</feature>
<keyword evidence="12" id="KW-1185">Reference proteome</keyword>
<evidence type="ECO:0000256" key="5">
    <source>
        <dbReference type="ARBA" id="ARBA00023136"/>
    </source>
</evidence>
<dbReference type="CDD" id="cd17358">
    <property type="entry name" value="MFS_GLUT6_8_Class3_like"/>
    <property type="match status" value="1"/>
</dbReference>
<feature type="transmembrane region" description="Helical" evidence="9">
    <location>
        <begin position="262"/>
        <end position="286"/>
    </location>
</feature>
<keyword evidence="2" id="KW-1003">Cell membrane</keyword>
<evidence type="ECO:0000313" key="11">
    <source>
        <dbReference type="EMBL" id="CAC5417821.1"/>
    </source>
</evidence>
<dbReference type="InterPro" id="IPR036259">
    <property type="entry name" value="MFS_trans_sf"/>
</dbReference>
<accession>A0A6J8EFF7</accession>
<feature type="compositionally biased region" description="Low complexity" evidence="8">
    <location>
        <begin position="1"/>
        <end position="19"/>
    </location>
</feature>
<dbReference type="InterPro" id="IPR005829">
    <property type="entry name" value="Sugar_transporter_CS"/>
</dbReference>
<dbReference type="PRINTS" id="PR00171">
    <property type="entry name" value="SUGRTRNSPORT"/>
</dbReference>
<evidence type="ECO:0000256" key="8">
    <source>
        <dbReference type="SAM" id="MobiDB-lite"/>
    </source>
</evidence>
<evidence type="ECO:0000256" key="9">
    <source>
        <dbReference type="SAM" id="Phobius"/>
    </source>
</evidence>
<sequence>MDIDSLDSSSARSSPKLSSTKYEGSPFRLYVTVAFVCLGPFAFGYTIGYSSPALPQMQTSRILTKEYAAWFGSLLPLAAMFGGPLGGWMIEKYGRKSTLLFTSAPYIIGWWLIARGGNVTMLLLGRLLTGLASGLITVCAPVYIAEVSTKSLRGLLGACNQLSITFGILMVYALGLHFKWDTLALFGSIPAGLTAIAMLFVPETPRYLLMKERRIQALQSLVKLRGPHTDVEDECRDIEEGIDTKDTFTYSEFKKPELSRPLYISLAIMFFQQFSGINAIMFYTVAIFKSAGIQNSEFSTVIIGAVQVVSTVVACFLMDKAGRRRLLIIAGSIMTVTCFTFGAYYFAIKAGRSPETLSWLAVGSLIIYIIGFSLGWGPIPLLAMSELFPARARGAASGIAIFVNWLCAFIVTKEFSLVQDWFGEAVTFWIFGAFCLGGVMFVIKYLPETKGKSLEDIELYFLGRSITYSSV</sequence>
<dbReference type="PANTHER" id="PTHR48021">
    <property type="match status" value="1"/>
</dbReference>
<keyword evidence="5 9" id="KW-0472">Membrane</keyword>
<evidence type="ECO:0000256" key="3">
    <source>
        <dbReference type="ARBA" id="ARBA00022692"/>
    </source>
</evidence>
<dbReference type="PROSITE" id="PS00217">
    <property type="entry name" value="SUGAR_TRANSPORT_2"/>
    <property type="match status" value="1"/>
</dbReference>
<dbReference type="Proteomes" id="UP000507470">
    <property type="component" value="Unassembled WGS sequence"/>
</dbReference>
<keyword evidence="3 9" id="KW-0812">Transmembrane</keyword>
<evidence type="ECO:0000259" key="10">
    <source>
        <dbReference type="PROSITE" id="PS50850"/>
    </source>
</evidence>
<feature type="transmembrane region" description="Helical" evidence="9">
    <location>
        <begin position="426"/>
        <end position="446"/>
    </location>
</feature>
<organism evidence="11 12">
    <name type="scientific">Mytilus coruscus</name>
    <name type="common">Sea mussel</name>
    <dbReference type="NCBI Taxonomy" id="42192"/>
    <lineage>
        <taxon>Eukaryota</taxon>
        <taxon>Metazoa</taxon>
        <taxon>Spiralia</taxon>
        <taxon>Lophotrochozoa</taxon>
        <taxon>Mollusca</taxon>
        <taxon>Bivalvia</taxon>
        <taxon>Autobranchia</taxon>
        <taxon>Pteriomorphia</taxon>
        <taxon>Mytilida</taxon>
        <taxon>Mytiloidea</taxon>
        <taxon>Mytilidae</taxon>
        <taxon>Mytilinae</taxon>
        <taxon>Mytilus</taxon>
    </lineage>
</organism>
<proteinExistence type="inferred from homology"/>
<keyword evidence="4 9" id="KW-1133">Transmembrane helix</keyword>
<dbReference type="PANTHER" id="PTHR48021:SF1">
    <property type="entry name" value="GH07001P-RELATED"/>
    <property type="match status" value="1"/>
</dbReference>
<feature type="transmembrane region" description="Helical" evidence="9">
    <location>
        <begin position="119"/>
        <end position="143"/>
    </location>
</feature>
<feature type="region of interest" description="Disordered" evidence="8">
    <location>
        <begin position="1"/>
        <end position="21"/>
    </location>
</feature>
<dbReference type="EMBL" id="CACVKT020008819">
    <property type="protein sequence ID" value="CAC5417821.1"/>
    <property type="molecule type" value="Genomic_DNA"/>
</dbReference>
<feature type="domain" description="Major facilitator superfamily (MFS) profile" evidence="10">
    <location>
        <begin position="32"/>
        <end position="450"/>
    </location>
</feature>
<dbReference type="InterPro" id="IPR050549">
    <property type="entry name" value="MFS_Trehalose_Transporter"/>
</dbReference>
<evidence type="ECO:0000256" key="2">
    <source>
        <dbReference type="ARBA" id="ARBA00022475"/>
    </source>
</evidence>
<dbReference type="GO" id="GO:0051119">
    <property type="term" value="F:sugar transmembrane transporter activity"/>
    <property type="evidence" value="ECO:0007669"/>
    <property type="project" value="InterPro"/>
</dbReference>
<evidence type="ECO:0000256" key="6">
    <source>
        <dbReference type="ARBA" id="ARBA00023180"/>
    </source>
</evidence>
<dbReference type="InterPro" id="IPR003663">
    <property type="entry name" value="Sugar/inositol_transpt"/>
</dbReference>
<feature type="transmembrane region" description="Helical" evidence="9">
    <location>
        <begin position="359"/>
        <end position="382"/>
    </location>
</feature>
<feature type="transmembrane region" description="Helical" evidence="9">
    <location>
        <begin position="67"/>
        <end position="90"/>
    </location>
</feature>
<dbReference type="AlphaFoldDB" id="A0A6J8EFF7"/>
<dbReference type="InterPro" id="IPR044775">
    <property type="entry name" value="MFS_ERD6/Tret1-like"/>
</dbReference>
<feature type="transmembrane region" description="Helical" evidence="9">
    <location>
        <begin position="394"/>
        <end position="411"/>
    </location>
</feature>
<dbReference type="Pfam" id="PF00083">
    <property type="entry name" value="Sugar_tr"/>
    <property type="match status" value="1"/>
</dbReference>
<comment type="similarity">
    <text evidence="7">Belongs to the major facilitator superfamily. Sugar transporter (TC 2.A.1.1) family.</text>
</comment>
<dbReference type="Gene3D" id="1.20.1250.20">
    <property type="entry name" value="MFS general substrate transporter like domains"/>
    <property type="match status" value="1"/>
</dbReference>
<dbReference type="InterPro" id="IPR020846">
    <property type="entry name" value="MFS_dom"/>
</dbReference>
<feature type="transmembrane region" description="Helical" evidence="9">
    <location>
        <begin position="27"/>
        <end position="47"/>
    </location>
</feature>
<protein>
    <submittedName>
        <fullName evidence="11">SLC2A8</fullName>
    </submittedName>
</protein>
<keyword evidence="6" id="KW-0325">Glycoprotein</keyword>
<dbReference type="OrthoDB" id="6612291at2759"/>
<evidence type="ECO:0000256" key="4">
    <source>
        <dbReference type="ARBA" id="ARBA00022989"/>
    </source>
</evidence>
<name>A0A6J8EFF7_MYTCO</name>
<evidence type="ECO:0000256" key="1">
    <source>
        <dbReference type="ARBA" id="ARBA00004651"/>
    </source>
</evidence>
<reference evidence="11 12" key="1">
    <citation type="submission" date="2020-06" db="EMBL/GenBank/DDBJ databases">
        <authorList>
            <person name="Li R."/>
            <person name="Bekaert M."/>
        </authorList>
    </citation>
    <scope>NUCLEOTIDE SEQUENCE [LARGE SCALE GENOMIC DNA]</scope>
    <source>
        <strain evidence="12">wild</strain>
    </source>
</reference>
<evidence type="ECO:0000313" key="12">
    <source>
        <dbReference type="Proteomes" id="UP000507470"/>
    </source>
</evidence>
<dbReference type="FunFam" id="1.20.1250.20:FF:000055">
    <property type="entry name" value="Facilitated trehalose transporter Tret1-2 homolog"/>
    <property type="match status" value="1"/>
</dbReference>
<evidence type="ECO:0000256" key="7">
    <source>
        <dbReference type="RuleBase" id="RU003346"/>
    </source>
</evidence>
<feature type="transmembrane region" description="Helical" evidence="9">
    <location>
        <begin position="155"/>
        <end position="176"/>
    </location>
</feature>
<comment type="subcellular location">
    <subcellularLocation>
        <location evidence="1">Cell membrane</location>
        <topology evidence="1">Multi-pass membrane protein</topology>
    </subcellularLocation>
</comment>
<dbReference type="PROSITE" id="PS50850">
    <property type="entry name" value="MFS"/>
    <property type="match status" value="1"/>
</dbReference>
<feature type="transmembrane region" description="Helical" evidence="9">
    <location>
        <begin position="97"/>
        <end position="113"/>
    </location>
</feature>
<dbReference type="SUPFAM" id="SSF103473">
    <property type="entry name" value="MFS general substrate transporter"/>
    <property type="match status" value="1"/>
</dbReference>
<feature type="transmembrane region" description="Helical" evidence="9">
    <location>
        <begin position="182"/>
        <end position="201"/>
    </location>
</feature>
<feature type="transmembrane region" description="Helical" evidence="9">
    <location>
        <begin position="298"/>
        <end position="319"/>
    </location>
</feature>